<evidence type="ECO:0008006" key="3">
    <source>
        <dbReference type="Google" id="ProtNLM"/>
    </source>
</evidence>
<dbReference type="Gene3D" id="2.60.120.620">
    <property type="entry name" value="q2cbj1_9rhob like domain"/>
    <property type="match status" value="1"/>
</dbReference>
<dbReference type="Pfam" id="PF05721">
    <property type="entry name" value="PhyH"/>
    <property type="match status" value="1"/>
</dbReference>
<organism evidence="1 2">
    <name type="scientific">Tistrella bauzanensis</name>
    <dbReference type="NCBI Taxonomy" id="657419"/>
    <lineage>
        <taxon>Bacteria</taxon>
        <taxon>Pseudomonadati</taxon>
        <taxon>Pseudomonadota</taxon>
        <taxon>Alphaproteobacteria</taxon>
        <taxon>Geminicoccales</taxon>
        <taxon>Geminicoccaceae</taxon>
        <taxon>Tistrella</taxon>
    </lineage>
</organism>
<keyword evidence="2" id="KW-1185">Reference proteome</keyword>
<dbReference type="EMBL" id="BMDZ01000078">
    <property type="protein sequence ID" value="GGB58374.1"/>
    <property type="molecule type" value="Genomic_DNA"/>
</dbReference>
<proteinExistence type="predicted"/>
<dbReference type="Proteomes" id="UP000603352">
    <property type="component" value="Unassembled WGS sequence"/>
</dbReference>
<evidence type="ECO:0000313" key="1">
    <source>
        <dbReference type="EMBL" id="GGB58374.1"/>
    </source>
</evidence>
<dbReference type="PANTHER" id="PTHR20883">
    <property type="entry name" value="PHYTANOYL-COA DIOXYGENASE DOMAIN CONTAINING 1"/>
    <property type="match status" value="1"/>
</dbReference>
<gene>
    <name evidence="1" type="ORF">GCM10011505_44070</name>
</gene>
<comment type="caution">
    <text evidence="1">The sequence shown here is derived from an EMBL/GenBank/DDBJ whole genome shotgun (WGS) entry which is preliminary data.</text>
</comment>
<dbReference type="PANTHER" id="PTHR20883:SF46">
    <property type="entry name" value="PHYTANOYL-COA HYDROXYLASE"/>
    <property type="match status" value="1"/>
</dbReference>
<reference evidence="2" key="1">
    <citation type="journal article" date="2019" name="Int. J. Syst. Evol. Microbiol.">
        <title>The Global Catalogue of Microorganisms (GCM) 10K type strain sequencing project: providing services to taxonomists for standard genome sequencing and annotation.</title>
        <authorList>
            <consortium name="The Broad Institute Genomics Platform"/>
            <consortium name="The Broad Institute Genome Sequencing Center for Infectious Disease"/>
            <person name="Wu L."/>
            <person name="Ma J."/>
        </authorList>
    </citation>
    <scope>NUCLEOTIDE SEQUENCE [LARGE SCALE GENOMIC DNA]</scope>
    <source>
        <strain evidence="2">CGMCC 1.10188</strain>
    </source>
</reference>
<accession>A0ABQ1J5K4</accession>
<dbReference type="RefSeq" id="WP_188581981.1">
    <property type="nucleotide sequence ID" value="NZ_BMDZ01000078.1"/>
</dbReference>
<dbReference type="SUPFAM" id="SSF51197">
    <property type="entry name" value="Clavaminate synthase-like"/>
    <property type="match status" value="1"/>
</dbReference>
<protein>
    <recommendedName>
        <fullName evidence="3">Phytanoyl-CoA dioxygenase family protein</fullName>
    </recommendedName>
</protein>
<dbReference type="InterPro" id="IPR008775">
    <property type="entry name" value="Phytyl_CoA_dOase-like"/>
</dbReference>
<name>A0ABQ1J5K4_9PROT</name>
<evidence type="ECO:0000313" key="2">
    <source>
        <dbReference type="Proteomes" id="UP000603352"/>
    </source>
</evidence>
<sequence>MASFDLPRLRHIDDDGVADFRRDGFLIVERVLSADQVADLRDSFPKLFAGRFDTGIYPDEWHWREGMSLPDITRHMANAWKADLAVARLALSADIGRAAAQLGGWPGCRLGQDTIWWKAPKTKSIALHQDSSFMDFLSPPRTLTCWVTLDDTHAGAGTLEYVPGSHLWPLTPLPDTFHAEDDHHAMMRAAADAAGITPPAPVPIVVPAGSVVFHAGEIWHGSGPNPTGDLMRRSIGIHMLPEAVEFSDRPGGYIYRRYQRTGDPTLDESFFPVLWSQTGHRTTWIEGYCRTGQRRLPDDAAAMTASA</sequence>